<dbReference type="OrthoDB" id="4310518at2"/>
<dbReference type="eggNOG" id="COG2852">
    <property type="taxonomic scope" value="Bacteria"/>
</dbReference>
<keyword evidence="2" id="KW-1185">Reference proteome</keyword>
<dbReference type="STRING" id="1089455.MOPEL_067_00720"/>
<evidence type="ECO:0000313" key="2">
    <source>
        <dbReference type="Proteomes" id="UP000004367"/>
    </source>
</evidence>
<proteinExistence type="predicted"/>
<dbReference type="RefSeq" id="WP_009482121.1">
    <property type="nucleotide sequence ID" value="NZ_BAFE01000047.1"/>
</dbReference>
<evidence type="ECO:0000313" key="1">
    <source>
        <dbReference type="EMBL" id="GAB48223.1"/>
    </source>
</evidence>
<protein>
    <recommendedName>
        <fullName evidence="3">DUF559 domain-containing protein</fullName>
    </recommendedName>
</protein>
<organism evidence="1 2">
    <name type="scientific">Mobilicoccus pelagius NBRC 104925</name>
    <dbReference type="NCBI Taxonomy" id="1089455"/>
    <lineage>
        <taxon>Bacteria</taxon>
        <taxon>Bacillati</taxon>
        <taxon>Actinomycetota</taxon>
        <taxon>Actinomycetes</taxon>
        <taxon>Micrococcales</taxon>
        <taxon>Dermatophilaceae</taxon>
        <taxon>Mobilicoccus</taxon>
    </lineage>
</organism>
<gene>
    <name evidence="1" type="ORF">MOPEL_067_00720</name>
</gene>
<sequence length="312" mass="33338">MPSHPDPLPPPPARRSRDADALVAYVETVGGIADRRRVRRRFTAGALRGALEDGRIRPVGRSGLASASAAADLVAARRVGGVLSHRSAAAWWGWPLLDPPAVPDVAVRRGTNVRALRRGCAVHWLSLRDGEVRDGATPPLRTVLDCAASLPFDQALAVADGALRSGLVEKGELVEAADTARGCGAGRRRRVAAAADGRAANPFESALRATLLDVPGLHLQPQFAIRGPRLPGGVDFAARVDLADPVRRIVVEADSFEYHGGRDGLRRDAVRYDELVARGWRVVRVTYDDLRGNPEWVRAVVQAVVDGLSAGD</sequence>
<accession>H5UR65</accession>
<dbReference type="Proteomes" id="UP000004367">
    <property type="component" value="Unassembled WGS sequence"/>
</dbReference>
<comment type="caution">
    <text evidence="1">The sequence shown here is derived from an EMBL/GenBank/DDBJ whole genome shotgun (WGS) entry which is preliminary data.</text>
</comment>
<dbReference type="EMBL" id="BAFE01000047">
    <property type="protein sequence ID" value="GAB48223.1"/>
    <property type="molecule type" value="Genomic_DNA"/>
</dbReference>
<evidence type="ECO:0008006" key="3">
    <source>
        <dbReference type="Google" id="ProtNLM"/>
    </source>
</evidence>
<name>H5UR65_9MICO</name>
<dbReference type="SUPFAM" id="SSF52980">
    <property type="entry name" value="Restriction endonuclease-like"/>
    <property type="match status" value="1"/>
</dbReference>
<dbReference type="Gene3D" id="3.40.960.10">
    <property type="entry name" value="VSR Endonuclease"/>
    <property type="match status" value="1"/>
</dbReference>
<dbReference type="InterPro" id="IPR011335">
    <property type="entry name" value="Restrct_endonuc-II-like"/>
</dbReference>
<reference evidence="1 2" key="1">
    <citation type="submission" date="2012-02" db="EMBL/GenBank/DDBJ databases">
        <title>Whole genome shotgun sequence of Mobilicoccus pelagius NBRC 104925.</title>
        <authorList>
            <person name="Yoshida Y."/>
            <person name="Hosoyama A."/>
            <person name="Tsuchikane K."/>
            <person name="Katsumata H."/>
            <person name="Yamazaki S."/>
            <person name="Fujita N."/>
        </authorList>
    </citation>
    <scope>NUCLEOTIDE SEQUENCE [LARGE SCALE GENOMIC DNA]</scope>
    <source>
        <strain evidence="1 2">NBRC 104925</strain>
    </source>
</reference>
<dbReference type="AlphaFoldDB" id="H5UR65"/>